<keyword evidence="5 8" id="KW-0378">Hydrolase</keyword>
<keyword evidence="4 8" id="KW-0479">Metal-binding</keyword>
<comment type="cofactor">
    <cofactor evidence="8">
        <name>Zn(2+)</name>
        <dbReference type="ChEBI" id="CHEBI:29105"/>
    </cofactor>
    <text evidence="8">Binds 1 zinc ion per subunit.</text>
</comment>
<dbReference type="InterPro" id="IPR032466">
    <property type="entry name" value="Metal_Hydrolase"/>
</dbReference>
<dbReference type="PANTHER" id="PTHR11271">
    <property type="entry name" value="GUANINE DEAMINASE"/>
    <property type="match status" value="1"/>
</dbReference>
<evidence type="ECO:0000256" key="5">
    <source>
        <dbReference type="ARBA" id="ARBA00022801"/>
    </source>
</evidence>
<dbReference type="InterPro" id="IPR014311">
    <property type="entry name" value="Guanine_deaminase"/>
</dbReference>
<evidence type="ECO:0000256" key="4">
    <source>
        <dbReference type="ARBA" id="ARBA00022723"/>
    </source>
</evidence>
<evidence type="ECO:0000256" key="9">
    <source>
        <dbReference type="SAM" id="MobiDB-lite"/>
    </source>
</evidence>
<keyword evidence="6 8" id="KW-0862">Zinc</keyword>
<protein>
    <recommendedName>
        <fullName evidence="3 8">Guanine deaminase</fullName>
        <shortName evidence="8">Guanase</shortName>
        <ecNumber evidence="3 8">3.5.4.3</ecNumber>
    </recommendedName>
    <alternativeName>
        <fullName evidence="8">Guanine aminohydrolase</fullName>
    </alternativeName>
</protein>
<dbReference type="GO" id="GO:0006147">
    <property type="term" value="P:guanine catabolic process"/>
    <property type="evidence" value="ECO:0007669"/>
    <property type="project" value="UniProtKB-UniRule"/>
</dbReference>
<dbReference type="Gene3D" id="3.20.20.140">
    <property type="entry name" value="Metal-dependent hydrolases"/>
    <property type="match status" value="1"/>
</dbReference>
<feature type="domain" description="Amidohydrolase-related" evidence="10">
    <location>
        <begin position="75"/>
        <end position="463"/>
    </location>
</feature>
<feature type="region of interest" description="Disordered" evidence="9">
    <location>
        <begin position="470"/>
        <end position="491"/>
    </location>
</feature>
<name>A0A0M0K3E1_9EUKA</name>
<sequence length="491" mass="52201">MVATLLRGTVIDSSSRTTLRILTDAVVGIDAAGRIVFVEGGHTEPLGLDSTLELAGGRSEPLAGVRVVTLPPRAFVVPGFVDTHTHAPQFAFTGLGYDLQLLDWLQKYTFPSETKFSSLEYAARVCHTAVRRTLLHGTTSCIWFATIHTDAAVQLGRIAANLGQRAFVGKVNMDRNAPETYCETTEESLAETERFVQLMLAEHDARLPGSSGSACGECRGPPAQPVITPRFVPTCSAELMRGLGAIAAQHGLLIQSHISENLGEIEWVRSLHPAQPTYAAVYDAFGLLGPRSVLAHGVYLGPEERRLFVERGAVVSHCPVSNCMLRSGMLNVRRLLSEGVAVALGTDVSGGAAPSMLSAIREALKVSNMVSLSAPEGEGCSPLTYPEAFWLATVGGARALHTDGVTGDFGCNAAFDAVIVDPLAEGSPIDLADDDGPVEVFQKWLQLGDDRNTAAVWVDGREVYNRADDAAAKRGAGRETGGNEAQQARAA</sequence>
<dbReference type="NCBIfam" id="TIGR02967">
    <property type="entry name" value="guan_deamin"/>
    <property type="match status" value="1"/>
</dbReference>
<evidence type="ECO:0000259" key="10">
    <source>
        <dbReference type="Pfam" id="PF01979"/>
    </source>
</evidence>
<dbReference type="InterPro" id="IPR006680">
    <property type="entry name" value="Amidohydro-rel"/>
</dbReference>
<evidence type="ECO:0000256" key="2">
    <source>
        <dbReference type="ARBA" id="ARBA00006745"/>
    </source>
</evidence>
<comment type="similarity">
    <text evidence="2 8">Belongs to the metallo-dependent hydrolases superfamily. ATZ/TRZ family.</text>
</comment>
<dbReference type="SUPFAM" id="SSF51556">
    <property type="entry name" value="Metallo-dependent hydrolases"/>
    <property type="match status" value="1"/>
</dbReference>
<dbReference type="InterPro" id="IPR051607">
    <property type="entry name" value="Metallo-dep_hydrolases"/>
</dbReference>
<evidence type="ECO:0000313" key="12">
    <source>
        <dbReference type="Proteomes" id="UP000037460"/>
    </source>
</evidence>
<comment type="pathway">
    <text evidence="1 8">Purine metabolism; guanine degradation; xanthine from guanine: step 1/1.</text>
</comment>
<evidence type="ECO:0000256" key="6">
    <source>
        <dbReference type="ARBA" id="ARBA00022833"/>
    </source>
</evidence>
<keyword evidence="12" id="KW-1185">Reference proteome</keyword>
<dbReference type="OrthoDB" id="194468at2759"/>
<evidence type="ECO:0000256" key="3">
    <source>
        <dbReference type="ARBA" id="ARBA00012781"/>
    </source>
</evidence>
<dbReference type="EMBL" id="JWZX01001547">
    <property type="protein sequence ID" value="KOO33324.1"/>
    <property type="molecule type" value="Genomic_DNA"/>
</dbReference>
<dbReference type="FunFam" id="3.20.20.140:FF:000022">
    <property type="entry name" value="Guanine deaminase"/>
    <property type="match status" value="1"/>
</dbReference>
<proteinExistence type="inferred from homology"/>
<dbReference type="InterPro" id="IPR011059">
    <property type="entry name" value="Metal-dep_hydrolase_composite"/>
</dbReference>
<evidence type="ECO:0000256" key="7">
    <source>
        <dbReference type="ARBA" id="ARBA00051148"/>
    </source>
</evidence>
<comment type="function">
    <text evidence="8">Catalyzes the hydrolytic deamination of guanine, producing xanthine and ammonia.</text>
</comment>
<dbReference type="AlphaFoldDB" id="A0A0M0K3E1"/>
<evidence type="ECO:0000256" key="8">
    <source>
        <dbReference type="RuleBase" id="RU366009"/>
    </source>
</evidence>
<dbReference type="Proteomes" id="UP000037460">
    <property type="component" value="Unassembled WGS sequence"/>
</dbReference>
<comment type="caution">
    <text evidence="11">The sequence shown here is derived from an EMBL/GenBank/DDBJ whole genome shotgun (WGS) entry which is preliminary data.</text>
</comment>
<dbReference type="EC" id="3.5.4.3" evidence="3 8"/>
<dbReference type="UniPathway" id="UPA00603">
    <property type="reaction ID" value="UER00660"/>
</dbReference>
<dbReference type="GO" id="GO:0008892">
    <property type="term" value="F:guanine deaminase activity"/>
    <property type="evidence" value="ECO:0007669"/>
    <property type="project" value="UniProtKB-UniRule"/>
</dbReference>
<comment type="catalytic activity">
    <reaction evidence="7 8">
        <text>guanine + H2O + H(+) = xanthine + NH4(+)</text>
        <dbReference type="Rhea" id="RHEA:14665"/>
        <dbReference type="ChEBI" id="CHEBI:15377"/>
        <dbReference type="ChEBI" id="CHEBI:15378"/>
        <dbReference type="ChEBI" id="CHEBI:16235"/>
        <dbReference type="ChEBI" id="CHEBI:17712"/>
        <dbReference type="ChEBI" id="CHEBI:28938"/>
        <dbReference type="EC" id="3.5.4.3"/>
    </reaction>
</comment>
<dbReference type="GO" id="GO:0005829">
    <property type="term" value="C:cytosol"/>
    <property type="evidence" value="ECO:0007669"/>
    <property type="project" value="TreeGrafter"/>
</dbReference>
<dbReference type="Gene3D" id="2.30.40.10">
    <property type="entry name" value="Urease, subunit C, domain 1"/>
    <property type="match status" value="1"/>
</dbReference>
<evidence type="ECO:0000256" key="1">
    <source>
        <dbReference type="ARBA" id="ARBA00004984"/>
    </source>
</evidence>
<dbReference type="Pfam" id="PF01979">
    <property type="entry name" value="Amidohydro_1"/>
    <property type="match status" value="1"/>
</dbReference>
<gene>
    <name evidence="11" type="ORF">Ctob_006221</name>
</gene>
<organism evidence="11 12">
    <name type="scientific">Chrysochromulina tobinii</name>
    <dbReference type="NCBI Taxonomy" id="1460289"/>
    <lineage>
        <taxon>Eukaryota</taxon>
        <taxon>Haptista</taxon>
        <taxon>Haptophyta</taxon>
        <taxon>Prymnesiophyceae</taxon>
        <taxon>Prymnesiales</taxon>
        <taxon>Chrysochromulinaceae</taxon>
        <taxon>Chrysochromulina</taxon>
    </lineage>
</organism>
<dbReference type="GO" id="GO:0008270">
    <property type="term" value="F:zinc ion binding"/>
    <property type="evidence" value="ECO:0007669"/>
    <property type="project" value="UniProtKB-UniRule"/>
</dbReference>
<evidence type="ECO:0000313" key="11">
    <source>
        <dbReference type="EMBL" id="KOO33324.1"/>
    </source>
</evidence>
<reference evidence="12" key="1">
    <citation type="journal article" date="2015" name="PLoS Genet.">
        <title>Genome Sequence and Transcriptome Analyses of Chrysochromulina tobin: Metabolic Tools for Enhanced Algal Fitness in the Prominent Order Prymnesiales (Haptophyceae).</title>
        <authorList>
            <person name="Hovde B.T."/>
            <person name="Deodato C.R."/>
            <person name="Hunsperger H.M."/>
            <person name="Ryken S.A."/>
            <person name="Yost W."/>
            <person name="Jha R.K."/>
            <person name="Patterson J."/>
            <person name="Monnat R.J. Jr."/>
            <person name="Barlow S.B."/>
            <person name="Starkenburg S.R."/>
            <person name="Cattolico R.A."/>
        </authorList>
    </citation>
    <scope>NUCLEOTIDE SEQUENCE</scope>
    <source>
        <strain evidence="12">CCMP291</strain>
    </source>
</reference>
<accession>A0A0M0K3E1</accession>
<dbReference type="PANTHER" id="PTHR11271:SF6">
    <property type="entry name" value="GUANINE DEAMINASE"/>
    <property type="match status" value="1"/>
</dbReference>